<feature type="domain" description="Rhodopsin" evidence="18">
    <location>
        <begin position="124"/>
        <end position="363"/>
    </location>
</feature>
<keyword evidence="7 15" id="KW-0812">Transmembrane</keyword>
<comment type="similarity">
    <text evidence="4">Belongs to the RBT5 family.</text>
</comment>
<evidence type="ECO:0000313" key="20">
    <source>
        <dbReference type="Proteomes" id="UP000305064"/>
    </source>
</evidence>
<evidence type="ECO:0000256" key="9">
    <source>
        <dbReference type="ARBA" id="ARBA00022989"/>
    </source>
</evidence>
<accession>A0A4S9PKW1</accession>
<evidence type="ECO:0000313" key="19">
    <source>
        <dbReference type="EMBL" id="THY71179.1"/>
    </source>
</evidence>
<sequence length="496" mass="54861">MRSFFPLIFFVFACFSQAQQASNQSATDILQLAVQELPTCALTCTITTLSASECELTDIACIKANKPLQDELSVCVRASCTIKESLTAKAFLQTLLGAPRRNKERIGTLTTLIAGGFAVLAFLLRVIARLPIHHSKWGPDDWIISLAMVFVIPLTICAYVLNQIGMGKDMWYVSFDHITQILEIFYFTELLYFAAIGLTKISILLFYLRIFPDWKLRRMIYGIIGACIAYMVVFIVATALQCIPVSMAWQKWDGEHQGKCLNLNAEGWASAIINIILDLIVIILPMRQLKDLAMSWRRKLGVMIMFLGGGFVTIVSILRLKFLIQFAHTDNVTWDYLPVGYWSAVETHVGIIVACAPAIRSLTGNLRNRFFPKPTSQPSYYDDSTAHSSSKRSKGTSNSRNWGSKNGAGSRLSSLSTARGDKEFVQIDEYEMDVGGGGRLKADQRSTAEGSEEGSVNRSHTPYDDIEAAPLATTAAPIGRGVNGIMVQTDFTVGRS</sequence>
<keyword evidence="6" id="KW-0336">GPI-anchor</keyword>
<feature type="transmembrane region" description="Helical" evidence="15">
    <location>
        <begin position="340"/>
        <end position="359"/>
    </location>
</feature>
<evidence type="ECO:0000259" key="17">
    <source>
        <dbReference type="Pfam" id="PF05730"/>
    </source>
</evidence>
<feature type="domain" description="CFEM" evidence="17">
    <location>
        <begin position="34"/>
        <end position="93"/>
    </location>
</feature>
<reference evidence="19 20" key="1">
    <citation type="submission" date="2018-10" db="EMBL/GenBank/DDBJ databases">
        <title>Fifty Aureobasidium pullulans genomes reveal a recombining polyextremotolerant generalist.</title>
        <authorList>
            <person name="Gostincar C."/>
            <person name="Turk M."/>
            <person name="Zajc J."/>
            <person name="Gunde-Cimerman N."/>
        </authorList>
    </citation>
    <scope>NUCLEOTIDE SEQUENCE [LARGE SCALE GENOMIC DNA]</scope>
    <source>
        <strain evidence="19 20">EXF-4256</strain>
    </source>
</reference>
<feature type="transmembrane region" description="Helical" evidence="15">
    <location>
        <begin position="106"/>
        <end position="130"/>
    </location>
</feature>
<evidence type="ECO:0000256" key="8">
    <source>
        <dbReference type="ARBA" id="ARBA00022729"/>
    </source>
</evidence>
<feature type="region of interest" description="Disordered" evidence="14">
    <location>
        <begin position="435"/>
        <end position="464"/>
    </location>
</feature>
<comment type="similarity">
    <text evidence="13">Belongs to the SAT4 family.</text>
</comment>
<feature type="transmembrane region" description="Helical" evidence="15">
    <location>
        <begin position="184"/>
        <end position="208"/>
    </location>
</feature>
<gene>
    <name evidence="19" type="ORF">D6C94_07874</name>
</gene>
<feature type="transmembrane region" description="Helical" evidence="15">
    <location>
        <begin position="142"/>
        <end position="164"/>
    </location>
</feature>
<keyword evidence="11" id="KW-1015">Disulfide bond</keyword>
<keyword evidence="12" id="KW-0449">Lipoprotein</keyword>
<evidence type="ECO:0000256" key="16">
    <source>
        <dbReference type="SAM" id="SignalP"/>
    </source>
</evidence>
<feature type="chain" id="PRO_5044090303" description="Extracellular membrane protein CFEM domain-containing protein" evidence="16">
    <location>
        <begin position="19"/>
        <end position="496"/>
    </location>
</feature>
<evidence type="ECO:0000256" key="15">
    <source>
        <dbReference type="SAM" id="Phobius"/>
    </source>
</evidence>
<evidence type="ECO:0000259" key="18">
    <source>
        <dbReference type="Pfam" id="PF20684"/>
    </source>
</evidence>
<dbReference type="Pfam" id="PF20684">
    <property type="entry name" value="Fung_rhodopsin"/>
    <property type="match status" value="1"/>
</dbReference>
<keyword evidence="10 15" id="KW-0472">Membrane</keyword>
<dbReference type="AlphaFoldDB" id="A0A4S9PKW1"/>
<dbReference type="PANTHER" id="PTHR33048">
    <property type="entry name" value="PTH11-LIKE INTEGRAL MEMBRANE PROTEIN (AFU_ORTHOLOGUE AFUA_5G11245)"/>
    <property type="match status" value="1"/>
</dbReference>
<evidence type="ECO:0000256" key="1">
    <source>
        <dbReference type="ARBA" id="ARBA00004141"/>
    </source>
</evidence>
<feature type="compositionally biased region" description="Polar residues" evidence="14">
    <location>
        <begin position="447"/>
        <end position="460"/>
    </location>
</feature>
<feature type="signal peptide" evidence="16">
    <location>
        <begin position="1"/>
        <end position="18"/>
    </location>
</feature>
<dbReference type="GO" id="GO:0005576">
    <property type="term" value="C:extracellular region"/>
    <property type="evidence" value="ECO:0007669"/>
    <property type="project" value="UniProtKB-SubCell"/>
</dbReference>
<dbReference type="PANTHER" id="PTHR33048:SF160">
    <property type="entry name" value="SAT4 FAMILY MEMBRANE PROTEIN"/>
    <property type="match status" value="1"/>
</dbReference>
<dbReference type="GO" id="GO:0098552">
    <property type="term" value="C:side of membrane"/>
    <property type="evidence" value="ECO:0007669"/>
    <property type="project" value="UniProtKB-KW"/>
</dbReference>
<protein>
    <recommendedName>
        <fullName evidence="21">Extracellular membrane protein CFEM domain-containing protein</fullName>
    </recommendedName>
</protein>
<keyword evidence="6" id="KW-0325">Glycoprotein</keyword>
<evidence type="ECO:0000256" key="11">
    <source>
        <dbReference type="ARBA" id="ARBA00023157"/>
    </source>
</evidence>
<evidence type="ECO:0000256" key="10">
    <source>
        <dbReference type="ARBA" id="ARBA00023136"/>
    </source>
</evidence>
<evidence type="ECO:0000256" key="4">
    <source>
        <dbReference type="ARBA" id="ARBA00010031"/>
    </source>
</evidence>
<feature type="region of interest" description="Disordered" evidence="14">
    <location>
        <begin position="377"/>
        <end position="417"/>
    </location>
</feature>
<keyword evidence="9 15" id="KW-1133">Transmembrane helix</keyword>
<dbReference type="InterPro" id="IPR052337">
    <property type="entry name" value="SAT4-like"/>
</dbReference>
<dbReference type="InterPro" id="IPR049326">
    <property type="entry name" value="Rhodopsin_dom_fungi"/>
</dbReference>
<evidence type="ECO:0000256" key="5">
    <source>
        <dbReference type="ARBA" id="ARBA00022525"/>
    </source>
</evidence>
<evidence type="ECO:0000256" key="3">
    <source>
        <dbReference type="ARBA" id="ARBA00004613"/>
    </source>
</evidence>
<comment type="caution">
    <text evidence="19">The sequence shown here is derived from an EMBL/GenBank/DDBJ whole genome shotgun (WGS) entry which is preliminary data.</text>
</comment>
<evidence type="ECO:0000256" key="13">
    <source>
        <dbReference type="ARBA" id="ARBA00038359"/>
    </source>
</evidence>
<evidence type="ECO:0000256" key="6">
    <source>
        <dbReference type="ARBA" id="ARBA00022622"/>
    </source>
</evidence>
<dbReference type="InterPro" id="IPR008427">
    <property type="entry name" value="Extracellular_membr_CFEM_dom"/>
</dbReference>
<evidence type="ECO:0000256" key="2">
    <source>
        <dbReference type="ARBA" id="ARBA00004589"/>
    </source>
</evidence>
<organism evidence="19 20">
    <name type="scientific">Aureobasidium pullulans</name>
    <name type="common">Black yeast</name>
    <name type="synonym">Pullularia pullulans</name>
    <dbReference type="NCBI Taxonomy" id="5580"/>
    <lineage>
        <taxon>Eukaryota</taxon>
        <taxon>Fungi</taxon>
        <taxon>Dikarya</taxon>
        <taxon>Ascomycota</taxon>
        <taxon>Pezizomycotina</taxon>
        <taxon>Dothideomycetes</taxon>
        <taxon>Dothideomycetidae</taxon>
        <taxon>Dothideales</taxon>
        <taxon>Saccotheciaceae</taxon>
        <taxon>Aureobasidium</taxon>
    </lineage>
</organism>
<feature type="transmembrane region" description="Helical" evidence="15">
    <location>
        <begin position="220"/>
        <end position="247"/>
    </location>
</feature>
<dbReference type="Pfam" id="PF05730">
    <property type="entry name" value="CFEM"/>
    <property type="match status" value="1"/>
</dbReference>
<evidence type="ECO:0000256" key="7">
    <source>
        <dbReference type="ARBA" id="ARBA00022692"/>
    </source>
</evidence>
<dbReference type="EMBL" id="QZBJ01000062">
    <property type="protein sequence ID" value="THY71179.1"/>
    <property type="molecule type" value="Genomic_DNA"/>
</dbReference>
<evidence type="ECO:0000256" key="12">
    <source>
        <dbReference type="ARBA" id="ARBA00023288"/>
    </source>
</evidence>
<keyword evidence="8 16" id="KW-0732">Signal</keyword>
<dbReference type="Proteomes" id="UP000305064">
    <property type="component" value="Unassembled WGS sequence"/>
</dbReference>
<evidence type="ECO:0000256" key="14">
    <source>
        <dbReference type="SAM" id="MobiDB-lite"/>
    </source>
</evidence>
<comment type="subcellular location">
    <subcellularLocation>
        <location evidence="2">Membrane</location>
        <topology evidence="2">Lipid-anchor</topology>
        <topology evidence="2">GPI-anchor</topology>
    </subcellularLocation>
    <subcellularLocation>
        <location evidence="1">Membrane</location>
        <topology evidence="1">Multi-pass membrane protein</topology>
    </subcellularLocation>
    <subcellularLocation>
        <location evidence="3">Secreted</location>
    </subcellularLocation>
</comment>
<name>A0A4S9PKW1_AURPU</name>
<keyword evidence="5" id="KW-0964">Secreted</keyword>
<feature type="transmembrane region" description="Helical" evidence="15">
    <location>
        <begin position="300"/>
        <end position="320"/>
    </location>
</feature>
<proteinExistence type="inferred from homology"/>
<feature type="transmembrane region" description="Helical" evidence="15">
    <location>
        <begin position="267"/>
        <end position="288"/>
    </location>
</feature>
<evidence type="ECO:0008006" key="21">
    <source>
        <dbReference type="Google" id="ProtNLM"/>
    </source>
</evidence>